<evidence type="ECO:0000313" key="2">
    <source>
        <dbReference type="EMBL" id="TBU25582.1"/>
    </source>
</evidence>
<evidence type="ECO:0000256" key="1">
    <source>
        <dbReference type="SAM" id="MobiDB-lite"/>
    </source>
</evidence>
<reference evidence="2" key="1">
    <citation type="submission" date="2019-01" db="EMBL/GenBank/DDBJ databases">
        <title>Draft genome sequences of three monokaryotic isolates of the white-rot basidiomycete fungus Dichomitus squalens.</title>
        <authorList>
            <consortium name="DOE Joint Genome Institute"/>
            <person name="Lopez S.C."/>
            <person name="Andreopoulos B."/>
            <person name="Pangilinan J."/>
            <person name="Lipzen A."/>
            <person name="Riley R."/>
            <person name="Ahrendt S."/>
            <person name="Ng V."/>
            <person name="Barry K."/>
            <person name="Daum C."/>
            <person name="Grigoriev I.V."/>
            <person name="Hilden K.S."/>
            <person name="Makela M.R."/>
            <person name="de Vries R.P."/>
        </authorList>
    </citation>
    <scope>NUCLEOTIDE SEQUENCE [LARGE SCALE GENOMIC DNA]</scope>
    <source>
        <strain evidence="2">OM18370.1</strain>
    </source>
</reference>
<dbReference type="Proteomes" id="UP000292957">
    <property type="component" value="Unassembled WGS sequence"/>
</dbReference>
<dbReference type="EMBL" id="ML143458">
    <property type="protein sequence ID" value="TBU25582.1"/>
    <property type="molecule type" value="Genomic_DNA"/>
</dbReference>
<gene>
    <name evidence="2" type="ORF">BD311DRAFT_492697</name>
</gene>
<accession>A0A4Q9MHF8</accession>
<sequence length="106" mass="11565">MPSSAWPRTSDVPLDPGSDCPSRGPVVCPKSRPRPIIFKAVVKLKNNKGAQFLSVAHVAARLMGAYTRLLESAFGRPPSEYRALSPRFAQPLHEPTGVHYWVADGV</sequence>
<name>A0A4Q9MHF8_9APHY</name>
<protein>
    <submittedName>
        <fullName evidence="2">Uncharacterized protein</fullName>
    </submittedName>
</protein>
<feature type="region of interest" description="Disordered" evidence="1">
    <location>
        <begin position="1"/>
        <end position="27"/>
    </location>
</feature>
<organism evidence="2">
    <name type="scientific">Dichomitus squalens</name>
    <dbReference type="NCBI Taxonomy" id="114155"/>
    <lineage>
        <taxon>Eukaryota</taxon>
        <taxon>Fungi</taxon>
        <taxon>Dikarya</taxon>
        <taxon>Basidiomycota</taxon>
        <taxon>Agaricomycotina</taxon>
        <taxon>Agaricomycetes</taxon>
        <taxon>Polyporales</taxon>
        <taxon>Polyporaceae</taxon>
        <taxon>Dichomitus</taxon>
    </lineage>
</organism>
<dbReference type="AlphaFoldDB" id="A0A4Q9MHF8"/>
<proteinExistence type="predicted"/>